<protein>
    <recommendedName>
        <fullName evidence="2">orotate phosphoribosyltransferase</fullName>
        <ecNumber evidence="2">2.4.2.10</ecNumber>
    </recommendedName>
</protein>
<dbReference type="GO" id="GO:0044205">
    <property type="term" value="P:'de novo' UMP biosynthetic process"/>
    <property type="evidence" value="ECO:0007669"/>
    <property type="project" value="UniProtKB-UniPathway"/>
</dbReference>
<dbReference type="InterPro" id="IPR000836">
    <property type="entry name" value="PRTase_dom"/>
</dbReference>
<dbReference type="UniPathway" id="UPA00070">
    <property type="reaction ID" value="UER00119"/>
</dbReference>
<keyword evidence="5" id="KW-0665">Pyrimidine biosynthesis</keyword>
<dbReference type="GO" id="GO:0019856">
    <property type="term" value="P:pyrimidine nucleobase biosynthetic process"/>
    <property type="evidence" value="ECO:0007669"/>
    <property type="project" value="TreeGrafter"/>
</dbReference>
<evidence type="ECO:0000256" key="1">
    <source>
        <dbReference type="ARBA" id="ARBA00004889"/>
    </source>
</evidence>
<dbReference type="GO" id="GO:0004588">
    <property type="term" value="F:orotate phosphoribosyltransferase activity"/>
    <property type="evidence" value="ECO:0007669"/>
    <property type="project" value="UniProtKB-EC"/>
</dbReference>
<dbReference type="EMBL" id="UINC01021304">
    <property type="protein sequence ID" value="SVA88573.1"/>
    <property type="molecule type" value="Genomic_DNA"/>
</dbReference>
<evidence type="ECO:0000259" key="6">
    <source>
        <dbReference type="Pfam" id="PF00156"/>
    </source>
</evidence>
<name>A0A381ZIK1_9ZZZZ</name>
<gene>
    <name evidence="7" type="ORF">METZ01_LOCUS141427</name>
</gene>
<dbReference type="NCBIfam" id="TIGR00336">
    <property type="entry name" value="pyrE"/>
    <property type="match status" value="1"/>
</dbReference>
<dbReference type="PANTHER" id="PTHR19278">
    <property type="entry name" value="OROTATE PHOSPHORIBOSYLTRANSFERASE"/>
    <property type="match status" value="1"/>
</dbReference>
<dbReference type="InterPro" id="IPR004467">
    <property type="entry name" value="Or_phspho_trans_dom"/>
</dbReference>
<dbReference type="AlphaFoldDB" id="A0A381ZIK1"/>
<dbReference type="EC" id="2.4.2.10" evidence="2"/>
<feature type="domain" description="Phosphoribosyltransferase" evidence="6">
    <location>
        <begin position="77"/>
        <end position="173"/>
    </location>
</feature>
<dbReference type="Pfam" id="PF00156">
    <property type="entry name" value="Pribosyltran"/>
    <property type="match status" value="1"/>
</dbReference>
<organism evidence="7">
    <name type="scientific">marine metagenome</name>
    <dbReference type="NCBI Taxonomy" id="408172"/>
    <lineage>
        <taxon>unclassified sequences</taxon>
        <taxon>metagenomes</taxon>
        <taxon>ecological metagenomes</taxon>
    </lineage>
</organism>
<dbReference type="SUPFAM" id="SSF53271">
    <property type="entry name" value="PRTase-like"/>
    <property type="match status" value="1"/>
</dbReference>
<reference evidence="7" key="1">
    <citation type="submission" date="2018-05" db="EMBL/GenBank/DDBJ databases">
        <authorList>
            <person name="Lanie J.A."/>
            <person name="Ng W.-L."/>
            <person name="Kazmierczak K.M."/>
            <person name="Andrzejewski T.M."/>
            <person name="Davidsen T.M."/>
            <person name="Wayne K.J."/>
            <person name="Tettelin H."/>
            <person name="Glass J.I."/>
            <person name="Rusch D."/>
            <person name="Podicherti R."/>
            <person name="Tsui H.-C.T."/>
            <person name="Winkler M.E."/>
        </authorList>
    </citation>
    <scope>NUCLEOTIDE SEQUENCE</scope>
</reference>
<dbReference type="InterPro" id="IPR029057">
    <property type="entry name" value="PRTase-like"/>
</dbReference>
<evidence type="ECO:0000256" key="3">
    <source>
        <dbReference type="ARBA" id="ARBA00022676"/>
    </source>
</evidence>
<sequence length="199" mass="21170">MSNELEKLTLQDSLDPKSKLLEVAKERGALLFGEFELSAGGTSSYYFDGRLLTLDPEGSYLTARCFLPTLLSCGADAIAGPTLGADPIVAAIAAISHVEGSPIPALIVRKETKSYGGRRSVEGPVREGMKVAVVDDTCTSGASLFHAIKEIEKEGCEVVQVLSILDRRAGGSEECRRRGYEFLSILAADDDGNISVVSD</sequence>
<comment type="pathway">
    <text evidence="1">Pyrimidine metabolism; UMP biosynthesis via de novo pathway; UMP from orotate: step 1/2.</text>
</comment>
<keyword evidence="3" id="KW-0328">Glycosyltransferase</keyword>
<dbReference type="CDD" id="cd06223">
    <property type="entry name" value="PRTases_typeI"/>
    <property type="match status" value="1"/>
</dbReference>
<evidence type="ECO:0000256" key="2">
    <source>
        <dbReference type="ARBA" id="ARBA00011971"/>
    </source>
</evidence>
<dbReference type="InterPro" id="IPR023031">
    <property type="entry name" value="OPRT"/>
</dbReference>
<evidence type="ECO:0000256" key="5">
    <source>
        <dbReference type="ARBA" id="ARBA00022975"/>
    </source>
</evidence>
<evidence type="ECO:0000313" key="7">
    <source>
        <dbReference type="EMBL" id="SVA88573.1"/>
    </source>
</evidence>
<accession>A0A381ZIK1</accession>
<dbReference type="HAMAP" id="MF_01208">
    <property type="entry name" value="PyrE"/>
    <property type="match status" value="1"/>
</dbReference>
<proteinExistence type="inferred from homology"/>
<dbReference type="PANTHER" id="PTHR19278:SF9">
    <property type="entry name" value="URIDINE 5'-MONOPHOSPHATE SYNTHASE"/>
    <property type="match status" value="1"/>
</dbReference>
<evidence type="ECO:0000256" key="4">
    <source>
        <dbReference type="ARBA" id="ARBA00022679"/>
    </source>
</evidence>
<keyword evidence="4" id="KW-0808">Transferase</keyword>
<dbReference type="Gene3D" id="3.40.50.2020">
    <property type="match status" value="1"/>
</dbReference>